<dbReference type="eggNOG" id="COG2211">
    <property type="taxonomic scope" value="Bacteria"/>
</dbReference>
<name>A0A086Z2K2_9BIFI</name>
<keyword evidence="1" id="KW-0812">Transmembrane</keyword>
<feature type="transmembrane region" description="Helical" evidence="1">
    <location>
        <begin position="86"/>
        <end position="105"/>
    </location>
</feature>
<dbReference type="PANTHER" id="PTHR11328">
    <property type="entry name" value="MAJOR FACILITATOR SUPERFAMILY DOMAIN-CONTAINING PROTEIN"/>
    <property type="match status" value="1"/>
</dbReference>
<dbReference type="PANTHER" id="PTHR11328:SF24">
    <property type="entry name" value="MAJOR FACILITATOR SUPERFAMILY (MFS) PROFILE DOMAIN-CONTAINING PROTEIN"/>
    <property type="match status" value="1"/>
</dbReference>
<evidence type="ECO:0000256" key="1">
    <source>
        <dbReference type="SAM" id="Phobius"/>
    </source>
</evidence>
<keyword evidence="1" id="KW-1133">Transmembrane helix</keyword>
<evidence type="ECO:0000313" key="2">
    <source>
        <dbReference type="EMBL" id="KFI40752.1"/>
    </source>
</evidence>
<feature type="transmembrane region" description="Helical" evidence="1">
    <location>
        <begin position="235"/>
        <end position="257"/>
    </location>
</feature>
<proteinExistence type="predicted"/>
<comment type="caution">
    <text evidence="2">The sequence shown here is derived from an EMBL/GenBank/DDBJ whole genome shotgun (WGS) entry which is preliminary data.</text>
</comment>
<dbReference type="InterPro" id="IPR039672">
    <property type="entry name" value="MFS_2"/>
</dbReference>
<dbReference type="Proteomes" id="UP000029015">
    <property type="component" value="Unassembled WGS sequence"/>
</dbReference>
<organism evidence="2 3">
    <name type="scientific">Bifidobacterium actinocoloniiforme DSM 22766</name>
    <dbReference type="NCBI Taxonomy" id="1437605"/>
    <lineage>
        <taxon>Bacteria</taxon>
        <taxon>Bacillati</taxon>
        <taxon>Actinomycetota</taxon>
        <taxon>Actinomycetes</taxon>
        <taxon>Bifidobacteriales</taxon>
        <taxon>Bifidobacteriaceae</taxon>
        <taxon>Bifidobacterium</taxon>
    </lineage>
</organism>
<dbReference type="NCBIfam" id="TIGR00792">
    <property type="entry name" value="gph"/>
    <property type="match status" value="1"/>
</dbReference>
<dbReference type="Gene3D" id="1.20.1250.20">
    <property type="entry name" value="MFS general substrate transporter like domains"/>
    <property type="match status" value="2"/>
</dbReference>
<dbReference type="InterPro" id="IPR001927">
    <property type="entry name" value="Na/Gal_symport"/>
</dbReference>
<feature type="transmembrane region" description="Helical" evidence="1">
    <location>
        <begin position="161"/>
        <end position="180"/>
    </location>
</feature>
<sequence>MSQSQVAPQPQKLTPLNIIGYGTGDAANNVGWQMMNLFLTTYYVYMGIDPMVVANIFLGARLFQAVVYLFAGNVTDNFKPNKNGKFRRLVVIFGIPLMISVALMYTIPPNSAMNIKIIWAIVTYLLYQLFGALGGVPYGALLGAMTEDPNERQKLSAARNFGSAAVGIIFTFTLATRVNSMDPSKLFLPVVSVFCVLGALGYVFMAKATIEQYTPAPQKKTSPLHSLQVMFSNKALLLVCLATLFMTNPVGSIAPIVAKEVLAVGQPHLISQVTFALTLVSVLAGAVMSPFSPVIVRHLGKKTTWITGAAIVIISSLAFIFVENAWLAVFFIAMNSVGVQFITPCVWAMQADSVQYHEWKTGEKNTEGAAMGALSFTRQVGGAINSWAGPAILSFIGYKSGMNVAQDPSIQTNMRLAVGLVPTIVFAISAILIFFYPVTEKKFRQITTDLKERHAKEAAQA</sequence>
<feature type="transmembrane region" description="Helical" evidence="1">
    <location>
        <begin position="117"/>
        <end position="141"/>
    </location>
</feature>
<dbReference type="GO" id="GO:0015293">
    <property type="term" value="F:symporter activity"/>
    <property type="evidence" value="ECO:0007669"/>
    <property type="project" value="InterPro"/>
</dbReference>
<dbReference type="GO" id="GO:0008643">
    <property type="term" value="P:carbohydrate transport"/>
    <property type="evidence" value="ECO:0007669"/>
    <property type="project" value="InterPro"/>
</dbReference>
<reference evidence="2 3" key="1">
    <citation type="submission" date="2014-03" db="EMBL/GenBank/DDBJ databases">
        <title>Genomics of Bifidobacteria.</title>
        <authorList>
            <person name="Ventura M."/>
            <person name="Milani C."/>
            <person name="Lugli G.A."/>
        </authorList>
    </citation>
    <scope>NUCLEOTIDE SEQUENCE [LARGE SCALE GENOMIC DNA]</scope>
    <source>
        <strain evidence="2 3">DSM 22766</strain>
    </source>
</reference>
<dbReference type="EMBL" id="JGYK01000001">
    <property type="protein sequence ID" value="KFI40752.1"/>
    <property type="molecule type" value="Genomic_DNA"/>
</dbReference>
<evidence type="ECO:0000313" key="3">
    <source>
        <dbReference type="Proteomes" id="UP000029015"/>
    </source>
</evidence>
<dbReference type="GO" id="GO:0005886">
    <property type="term" value="C:plasma membrane"/>
    <property type="evidence" value="ECO:0007669"/>
    <property type="project" value="TreeGrafter"/>
</dbReference>
<dbReference type="RefSeq" id="WP_033504931.1">
    <property type="nucleotide sequence ID" value="NZ_CP011786.1"/>
</dbReference>
<dbReference type="InterPro" id="IPR036259">
    <property type="entry name" value="MFS_trans_sf"/>
</dbReference>
<dbReference type="OrthoDB" id="181905at2"/>
<gene>
    <name evidence="2" type="ORF">BACT_1459</name>
</gene>
<dbReference type="Pfam" id="PF13347">
    <property type="entry name" value="MFS_2"/>
    <property type="match status" value="1"/>
</dbReference>
<dbReference type="SUPFAM" id="SSF103473">
    <property type="entry name" value="MFS general substrate transporter"/>
    <property type="match status" value="1"/>
</dbReference>
<dbReference type="PATRIC" id="fig|1437605.7.peg.1155"/>
<feature type="transmembrane region" description="Helical" evidence="1">
    <location>
        <begin position="303"/>
        <end position="322"/>
    </location>
</feature>
<protein>
    <submittedName>
        <fullName evidence="2">Glucuronide transporter</fullName>
    </submittedName>
</protein>
<feature type="transmembrane region" description="Helical" evidence="1">
    <location>
        <begin position="416"/>
        <end position="436"/>
    </location>
</feature>
<accession>A0A086Z2K2</accession>
<dbReference type="AlphaFoldDB" id="A0A086Z2K2"/>
<feature type="transmembrane region" description="Helical" evidence="1">
    <location>
        <begin position="269"/>
        <end position="291"/>
    </location>
</feature>
<dbReference type="KEGG" id="bact:AB656_05595"/>
<keyword evidence="3" id="KW-1185">Reference proteome</keyword>
<dbReference type="STRING" id="1437605.AB656_05595"/>
<keyword evidence="1" id="KW-0472">Membrane</keyword>
<dbReference type="GO" id="GO:0006814">
    <property type="term" value="P:sodium ion transport"/>
    <property type="evidence" value="ECO:0007669"/>
    <property type="project" value="InterPro"/>
</dbReference>
<feature type="transmembrane region" description="Helical" evidence="1">
    <location>
        <begin position="186"/>
        <end position="205"/>
    </location>
</feature>